<evidence type="ECO:0000256" key="2">
    <source>
        <dbReference type="ARBA" id="ARBA00007511"/>
    </source>
</evidence>
<feature type="transmembrane region" description="Helical" evidence="6">
    <location>
        <begin position="126"/>
        <end position="148"/>
    </location>
</feature>
<proteinExistence type="inferred from homology"/>
<feature type="transmembrane region" description="Helical" evidence="6">
    <location>
        <begin position="154"/>
        <end position="171"/>
    </location>
</feature>
<evidence type="ECO:0000256" key="1">
    <source>
        <dbReference type="ARBA" id="ARBA00004141"/>
    </source>
</evidence>
<dbReference type="NCBIfam" id="TIGR03718">
    <property type="entry name" value="R_switched_Alx"/>
    <property type="match status" value="1"/>
</dbReference>
<gene>
    <name evidence="7" type="ORF">GSF12_06430</name>
</gene>
<feature type="transmembrane region" description="Helical" evidence="6">
    <location>
        <begin position="304"/>
        <end position="325"/>
    </location>
</feature>
<accession>A0A6P1KFX1</accession>
<evidence type="ECO:0000256" key="5">
    <source>
        <dbReference type="ARBA" id="ARBA00023136"/>
    </source>
</evidence>
<evidence type="ECO:0000256" key="4">
    <source>
        <dbReference type="ARBA" id="ARBA00022989"/>
    </source>
</evidence>
<dbReference type="AlphaFoldDB" id="A0A6P1KFX1"/>
<protein>
    <submittedName>
        <fullName evidence="7">TerC/Alx family metal homeostasis membrane protein</fullName>
    </submittedName>
</protein>
<comment type="subcellular location">
    <subcellularLocation>
        <location evidence="1">Membrane</location>
        <topology evidence="1">Multi-pass membrane protein</topology>
    </subcellularLocation>
</comment>
<dbReference type="GO" id="GO:0016020">
    <property type="term" value="C:membrane"/>
    <property type="evidence" value="ECO:0007669"/>
    <property type="project" value="UniProtKB-SubCell"/>
</dbReference>
<evidence type="ECO:0000313" key="7">
    <source>
        <dbReference type="EMBL" id="QHG09562.1"/>
    </source>
</evidence>
<name>A0A6P1KFX1_FAUOS</name>
<dbReference type="Pfam" id="PF03741">
    <property type="entry name" value="TerC"/>
    <property type="match status" value="1"/>
</dbReference>
<reference evidence="7" key="1">
    <citation type="journal article" date="2020" name="Microbiol. Resour. Announc.">
        <title>Complete Genome Sequence of Moraxella osloensis Strain YV1, Isolated from an Australian Wastewater Treatment Plant.</title>
        <authorList>
            <person name="Batinovic S."/>
            <person name="Rice D.T.F."/>
            <person name="Seviour R.J."/>
            <person name="Petrovski S."/>
        </authorList>
    </citation>
    <scope>NUCLEOTIDE SEQUENCE</scope>
    <source>
        <strain evidence="7">YV1</strain>
    </source>
</reference>
<feature type="transmembrane region" description="Helical" evidence="6">
    <location>
        <begin position="243"/>
        <end position="268"/>
    </location>
</feature>
<feature type="transmembrane region" description="Helical" evidence="6">
    <location>
        <begin position="101"/>
        <end position="119"/>
    </location>
</feature>
<dbReference type="PANTHER" id="PTHR30238">
    <property type="entry name" value="MEMBRANE BOUND PREDICTED REDOX MODULATOR"/>
    <property type="match status" value="1"/>
</dbReference>
<feature type="transmembrane region" description="Helical" evidence="6">
    <location>
        <begin position="53"/>
        <end position="75"/>
    </location>
</feature>
<dbReference type="InterPro" id="IPR005496">
    <property type="entry name" value="Integral_membrane_TerC"/>
</dbReference>
<dbReference type="PANTHER" id="PTHR30238:SF0">
    <property type="entry name" value="THYLAKOID MEMBRANE PROTEIN TERC, CHLOROPLASTIC"/>
    <property type="match status" value="1"/>
</dbReference>
<organism evidence="7">
    <name type="scientific">Faucicola osloensis</name>
    <name type="common">Moraxella osloensis</name>
    <dbReference type="NCBI Taxonomy" id="34062"/>
    <lineage>
        <taxon>Bacteria</taxon>
        <taxon>Pseudomonadati</taxon>
        <taxon>Pseudomonadota</taxon>
        <taxon>Gammaproteobacteria</taxon>
        <taxon>Moraxellales</taxon>
        <taxon>Moraxellaceae</taxon>
        <taxon>Faucicola</taxon>
    </lineage>
</organism>
<keyword evidence="5 6" id="KW-0472">Membrane</keyword>
<dbReference type="EMBL" id="CP047226">
    <property type="protein sequence ID" value="QHG09562.1"/>
    <property type="molecule type" value="Genomic_DNA"/>
</dbReference>
<keyword evidence="4 6" id="KW-1133">Transmembrane helix</keyword>
<comment type="similarity">
    <text evidence="2">Belongs to the TerC family.</text>
</comment>
<dbReference type="InterPro" id="IPR022369">
    <property type="entry name" value="Integral_membrane_TerC_rswitch"/>
</dbReference>
<feature type="transmembrane region" description="Helical" evidence="6">
    <location>
        <begin position="217"/>
        <end position="237"/>
    </location>
</feature>
<sequence length="335" mass="36931">MLLAAANQMTEPMSIGSPMLYAVFFAIVAILLLVDFFTFKTPKNGEAVSMKQAGIWSAIWVGVSVLFAGGLWWYLSQNFGNAIATQKVGEFFTGYLLEKSLAIDNVFVWLMIFAAFAVSPAMQRKILLYGVIGAIVMRTVMIFAGAWLVAEFSWILYIFGAFLLYTGVKMWQNHDEQEDPKQSGLYKFLQKHLKISDDSHDASGQERFVLVKNGVKYFTPLAVVLILVELSDVIFAVDSIPAIFAVTTDPFIVLTANLLAILGLRAMFFLLSGLADKFHLLPYALSVILVFIGAKMLLLDVFHVPMAISLGFIAAVLTVTAILSVKFPNLGKVEA</sequence>
<evidence type="ECO:0000256" key="6">
    <source>
        <dbReference type="SAM" id="Phobius"/>
    </source>
</evidence>
<feature type="transmembrane region" description="Helical" evidence="6">
    <location>
        <begin position="20"/>
        <end position="41"/>
    </location>
</feature>
<evidence type="ECO:0000256" key="3">
    <source>
        <dbReference type="ARBA" id="ARBA00022692"/>
    </source>
</evidence>
<keyword evidence="3 6" id="KW-0812">Transmembrane</keyword>
<feature type="transmembrane region" description="Helical" evidence="6">
    <location>
        <begin position="280"/>
        <end position="298"/>
    </location>
</feature>